<reference evidence="5" key="1">
    <citation type="submission" date="2020-04" db="EMBL/GenBank/DDBJ databases">
        <authorList>
            <person name="Zhang T."/>
        </authorList>
    </citation>
    <scope>NUCLEOTIDE SEQUENCE</scope>
    <source>
        <strain evidence="5">HKST-UBA11</strain>
    </source>
</reference>
<keyword evidence="2" id="KW-1133">Transmembrane helix</keyword>
<keyword evidence="2" id="KW-0472">Membrane</keyword>
<evidence type="ECO:0000256" key="2">
    <source>
        <dbReference type="SAM" id="Phobius"/>
    </source>
</evidence>
<dbReference type="Gene3D" id="3.90.550.10">
    <property type="entry name" value="Spore Coat Polysaccharide Biosynthesis Protein SpsA, Chain A"/>
    <property type="match status" value="1"/>
</dbReference>
<feature type="domain" description="Glycosyltransferase 2-like" evidence="3">
    <location>
        <begin position="10"/>
        <end position="122"/>
    </location>
</feature>
<dbReference type="PANTHER" id="PTHR43685">
    <property type="entry name" value="GLYCOSYLTRANSFERASE"/>
    <property type="match status" value="1"/>
</dbReference>
<name>A0A955L7W0_9BACT</name>
<sequence>MINKSQLKISVVIPVYNESEVLEQVLDAILNQTLSSSFYEVIAVDNNSTDNSFEILKNYEERYSNFFSFKQYISGSGPTRNTGVNYTQSELILFLDGDMIADSTLLEEHILAHEDHYGSVLGYFTTDWKETDSGFLQFLADSEIQNAFPVKDRGIVNYEHFYTGNISVPKELLTKAGIFDENYNGYGVEDIDLGYRLYLYGDKIKFCKTAHAIHKYSPLFKPYKKKKYLAGKQLRYLVTKFPHLSRIFTFERYAPYSILLLATLFTVLFPIRNFVPLYTKKINSGFYYWTIRWSMYCGFMNW</sequence>
<reference evidence="5" key="2">
    <citation type="journal article" date="2021" name="Microbiome">
        <title>Successional dynamics and alternative stable states in a saline activated sludge microbial community over 9 years.</title>
        <authorList>
            <person name="Wang Y."/>
            <person name="Ye J."/>
            <person name="Ju F."/>
            <person name="Liu L."/>
            <person name="Boyd J.A."/>
            <person name="Deng Y."/>
            <person name="Parks D.H."/>
            <person name="Jiang X."/>
            <person name="Yin X."/>
            <person name="Woodcroft B.J."/>
            <person name="Tyson G.W."/>
            <person name="Hugenholtz P."/>
            <person name="Polz M.F."/>
            <person name="Zhang T."/>
        </authorList>
    </citation>
    <scope>NUCLEOTIDE SEQUENCE</scope>
    <source>
        <strain evidence="5">HKST-UBA11</strain>
    </source>
</reference>
<dbReference type="AlphaFoldDB" id="A0A955L7W0"/>
<dbReference type="CDD" id="cd00761">
    <property type="entry name" value="Glyco_tranf_GTA_type"/>
    <property type="match status" value="1"/>
</dbReference>
<evidence type="ECO:0000256" key="1">
    <source>
        <dbReference type="ARBA" id="ARBA00022679"/>
    </source>
</evidence>
<feature type="domain" description="Galactosyltransferase C-terminal" evidence="4">
    <location>
        <begin position="157"/>
        <end position="216"/>
    </location>
</feature>
<dbReference type="InterPro" id="IPR001173">
    <property type="entry name" value="Glyco_trans_2-like"/>
</dbReference>
<dbReference type="Proteomes" id="UP000754563">
    <property type="component" value="Unassembled WGS sequence"/>
</dbReference>
<protein>
    <submittedName>
        <fullName evidence="5">Glycosyltransferase family 2 protein</fullName>
    </submittedName>
</protein>
<evidence type="ECO:0000259" key="4">
    <source>
        <dbReference type="Pfam" id="PF02709"/>
    </source>
</evidence>
<evidence type="ECO:0000313" key="6">
    <source>
        <dbReference type="Proteomes" id="UP000754563"/>
    </source>
</evidence>
<accession>A0A955L7W0</accession>
<keyword evidence="1" id="KW-0808">Transferase</keyword>
<dbReference type="InterPro" id="IPR027791">
    <property type="entry name" value="Galactosyl_T_C"/>
</dbReference>
<dbReference type="SUPFAM" id="SSF53448">
    <property type="entry name" value="Nucleotide-diphospho-sugar transferases"/>
    <property type="match status" value="1"/>
</dbReference>
<dbReference type="InterPro" id="IPR029044">
    <property type="entry name" value="Nucleotide-diphossugar_trans"/>
</dbReference>
<dbReference type="Pfam" id="PF00535">
    <property type="entry name" value="Glycos_transf_2"/>
    <property type="match status" value="1"/>
</dbReference>
<evidence type="ECO:0000259" key="3">
    <source>
        <dbReference type="Pfam" id="PF00535"/>
    </source>
</evidence>
<feature type="transmembrane region" description="Helical" evidence="2">
    <location>
        <begin position="253"/>
        <end position="271"/>
    </location>
</feature>
<comment type="caution">
    <text evidence="5">The sequence shown here is derived from an EMBL/GenBank/DDBJ whole genome shotgun (WGS) entry which is preliminary data.</text>
</comment>
<dbReference type="EMBL" id="JAGQLH010000032">
    <property type="protein sequence ID" value="MCA9385628.1"/>
    <property type="molecule type" value="Genomic_DNA"/>
</dbReference>
<proteinExistence type="predicted"/>
<gene>
    <name evidence="5" type="ORF">KC717_03195</name>
</gene>
<evidence type="ECO:0000313" key="5">
    <source>
        <dbReference type="EMBL" id="MCA9385628.1"/>
    </source>
</evidence>
<dbReference type="PANTHER" id="PTHR43685:SF3">
    <property type="entry name" value="SLR2126 PROTEIN"/>
    <property type="match status" value="1"/>
</dbReference>
<keyword evidence="2" id="KW-0812">Transmembrane</keyword>
<dbReference type="GO" id="GO:0016740">
    <property type="term" value="F:transferase activity"/>
    <property type="evidence" value="ECO:0007669"/>
    <property type="project" value="UniProtKB-KW"/>
</dbReference>
<dbReference type="Pfam" id="PF02709">
    <property type="entry name" value="Glyco_transf_7C"/>
    <property type="match status" value="1"/>
</dbReference>
<organism evidence="5 6">
    <name type="scientific">Candidatus Dojkabacteria bacterium</name>
    <dbReference type="NCBI Taxonomy" id="2099670"/>
    <lineage>
        <taxon>Bacteria</taxon>
        <taxon>Candidatus Dojkabacteria</taxon>
    </lineage>
</organism>
<dbReference type="InterPro" id="IPR050834">
    <property type="entry name" value="Glycosyltransf_2"/>
</dbReference>